<evidence type="ECO:0000313" key="4">
    <source>
        <dbReference type="Proteomes" id="UP000011021"/>
    </source>
</evidence>
<protein>
    <recommendedName>
        <fullName evidence="2">Aminoglycoside phosphotransferase domain-containing protein</fullName>
    </recommendedName>
</protein>
<name>E7RXX3_9BURK</name>
<feature type="compositionally biased region" description="Low complexity" evidence="1">
    <location>
        <begin position="736"/>
        <end position="753"/>
    </location>
</feature>
<reference evidence="3 4" key="1">
    <citation type="submission" date="2010-12" db="EMBL/GenBank/DDBJ databases">
        <authorList>
            <person name="Muzny D."/>
            <person name="Qin X."/>
            <person name="Deng J."/>
            <person name="Jiang H."/>
            <person name="Liu Y."/>
            <person name="Qu J."/>
            <person name="Song X.-Z."/>
            <person name="Zhang L."/>
            <person name="Thornton R."/>
            <person name="Coyle M."/>
            <person name="Francisco L."/>
            <person name="Jackson L."/>
            <person name="Javaid M."/>
            <person name="Korchina V."/>
            <person name="Kovar C."/>
            <person name="Mata R."/>
            <person name="Mathew T."/>
            <person name="Ngo R."/>
            <person name="Nguyen L."/>
            <person name="Nguyen N."/>
            <person name="Okwuonu G."/>
            <person name="Ongeri F."/>
            <person name="Pham C."/>
            <person name="Simmons D."/>
            <person name="Wilczek-Boney K."/>
            <person name="Hale W."/>
            <person name="Jakkamsetti A."/>
            <person name="Pham P."/>
            <person name="Ruth R."/>
            <person name="San Lucas F."/>
            <person name="Warren J."/>
            <person name="Zhang J."/>
            <person name="Zhao Z."/>
            <person name="Zhou C."/>
            <person name="Zhu D."/>
            <person name="Lee S."/>
            <person name="Bess C."/>
            <person name="Blankenburg K."/>
            <person name="Forbes L."/>
            <person name="Fu Q."/>
            <person name="Gubbala S."/>
            <person name="Hirani K."/>
            <person name="Jayaseelan J.C."/>
            <person name="Lara F."/>
            <person name="Munidasa M."/>
            <person name="Palculict T."/>
            <person name="Patil S."/>
            <person name="Pu L.-L."/>
            <person name="Saada N."/>
            <person name="Tang L."/>
            <person name="Weissenberger G."/>
            <person name="Zhu Y."/>
            <person name="Hemphill L."/>
            <person name="Shang Y."/>
            <person name="Youmans B."/>
            <person name="Ayvaz T."/>
            <person name="Ross M."/>
            <person name="Santibanez J."/>
            <person name="Aqrawi P."/>
            <person name="Gross S."/>
            <person name="Joshi V."/>
            <person name="Fowler G."/>
            <person name="Nazareth L."/>
            <person name="Reid J."/>
            <person name="Worley K."/>
            <person name="Petrosino J."/>
            <person name="Highlander S."/>
            <person name="Gibbs R."/>
        </authorList>
    </citation>
    <scope>NUCLEOTIDE SEQUENCE [LARGE SCALE GENOMIC DNA]</scope>
    <source>
        <strain evidence="3 4">ATCC 51599</strain>
    </source>
</reference>
<gene>
    <name evidence="3" type="ORF">HMPREF0551_1544</name>
</gene>
<feature type="compositionally biased region" description="Low complexity" evidence="1">
    <location>
        <begin position="554"/>
        <end position="579"/>
    </location>
</feature>
<dbReference type="Gene3D" id="3.90.1200.10">
    <property type="match status" value="2"/>
</dbReference>
<feature type="domain" description="Aminoglycoside phosphotransferase" evidence="2">
    <location>
        <begin position="654"/>
        <end position="863"/>
    </location>
</feature>
<comment type="caution">
    <text evidence="3">The sequence shown here is derived from an EMBL/GenBank/DDBJ whole genome shotgun (WGS) entry which is preliminary data.</text>
</comment>
<dbReference type="PANTHER" id="PTHR40086">
    <property type="entry name" value="PHOSPHOTRANSFERASE YTMP-RELATED"/>
    <property type="match status" value="1"/>
</dbReference>
<dbReference type="PANTHER" id="PTHR40086:SF1">
    <property type="entry name" value="CELL CYCLE REGULATOR CCRZ"/>
    <property type="match status" value="1"/>
</dbReference>
<sequence length="934" mass="102777">MKIETEQALLGQEPDMPGLSLLLDEQALLDVVQLQLPAADISRIRIDYLRYKPGTGCLAGLRVFDVLGRSQHAFARVLPRDSTAWPYQSRRLLKRSARDGRFSAHVLPAWHLLLASAVHDRRITALASLLHDPDMLTGHHSLPDDFRPWPAPHGTTGLLQDAPATLYDSRLFGQVLRYKPERRLVMRLQQDGRPRGLLRACIEHDFEATLAGAQLAQTVQSTPLLAVDAARHCLVLPWLAGQSLDQLFAAELPVITPDPLSVADAAPSVTARRFAIEAADLSLLTDVGQLLSNLHQTSAPHPVQRHTAHDIDALQQACTTLAYLQPELADEVRTLCARTTLALQQGIWQPRITHGDMSLEQLVRNDLGQILIIDWDSAAWGDPMADFGSLLARLVVQHLQRHRPFIPLDPLSADDGTAEQDWNHPAFTAAPSIDSTSRPVQESLELLEAAREALLEGHGRILSFEDRKRAGWHTVAHLLRMMPEGFRRRRADWPMLMQQILQVAQHLAGRLQPLAPPAGRTGGQAQAPQERPEATGVHGGPAPQGTASVKDAQPSAHDTPSAAPSASSAAPSASSDDPATWPQTDVSLMQPLLLDALHLRPDAWTLQPVQVLRHKAGRRALLEYRLLPSSVTDGQEQILLGKLRFKGADRHGFRVQQALHARGFSLPWLGVPEALAILPEQKLWLQRKVPGVMATPLLRPGSSTELATRIGRALAALHHAGAHLLQASEASFLPHGNPASAPPQAAAAGSASHGAPVQSVTVRPLITKRWTLDDELQMLHQRLREAAALRPQWAGRIEALIPATQRLGAHLLPNPTTGIHRDCYADQVLVDGEQLYWLDLDLFCEGDPALDVGNFIAHLMEDGLRHHGDIYALRPHQDALLEAFLQDSPQVNERTPTGWTLLALARHIYLSTRFPDRHHTTLPLLEYCEAQLRP</sequence>
<feature type="region of interest" description="Disordered" evidence="1">
    <location>
        <begin position="733"/>
        <end position="753"/>
    </location>
</feature>
<keyword evidence="4" id="KW-1185">Reference proteome</keyword>
<dbReference type="InterPro" id="IPR011009">
    <property type="entry name" value="Kinase-like_dom_sf"/>
</dbReference>
<feature type="domain" description="Aminoglycoside phosphotransferase" evidence="2">
    <location>
        <begin position="265"/>
        <end position="394"/>
    </location>
</feature>
<organism evidence="3 4">
    <name type="scientific">Lautropia mirabilis ATCC 51599</name>
    <dbReference type="NCBI Taxonomy" id="887898"/>
    <lineage>
        <taxon>Bacteria</taxon>
        <taxon>Pseudomonadati</taxon>
        <taxon>Pseudomonadota</taxon>
        <taxon>Betaproteobacteria</taxon>
        <taxon>Burkholderiales</taxon>
        <taxon>Burkholderiaceae</taxon>
        <taxon>Lautropia</taxon>
    </lineage>
</organism>
<accession>E7RXX3</accession>
<dbReference type="AlphaFoldDB" id="E7RXX3"/>
<dbReference type="SUPFAM" id="SSF56112">
    <property type="entry name" value="Protein kinase-like (PK-like)"/>
    <property type="match status" value="2"/>
</dbReference>
<dbReference type="EMBL" id="AEQP01000010">
    <property type="protein sequence ID" value="EFV94797.1"/>
    <property type="molecule type" value="Genomic_DNA"/>
</dbReference>
<dbReference type="eggNOG" id="COG0510">
    <property type="taxonomic scope" value="Bacteria"/>
</dbReference>
<dbReference type="HOGENOM" id="CLU_361952_0_0_4"/>
<evidence type="ECO:0000256" key="1">
    <source>
        <dbReference type="SAM" id="MobiDB-lite"/>
    </source>
</evidence>
<evidence type="ECO:0000259" key="2">
    <source>
        <dbReference type="Pfam" id="PF01636"/>
    </source>
</evidence>
<proteinExistence type="predicted"/>
<dbReference type="RefSeq" id="WP_005673838.1">
    <property type="nucleotide sequence ID" value="NZ_CP146288.1"/>
</dbReference>
<dbReference type="InterPro" id="IPR002575">
    <property type="entry name" value="Aminoglycoside_PTrfase"/>
</dbReference>
<dbReference type="STRING" id="887898.HMPREF0551_1544"/>
<dbReference type="InterPro" id="IPR052077">
    <property type="entry name" value="CcrZ_PhaseVar_Mediator"/>
</dbReference>
<dbReference type="Proteomes" id="UP000011021">
    <property type="component" value="Unassembled WGS sequence"/>
</dbReference>
<feature type="region of interest" description="Disordered" evidence="1">
    <location>
        <begin position="513"/>
        <end position="583"/>
    </location>
</feature>
<dbReference type="Pfam" id="PF01636">
    <property type="entry name" value="APH"/>
    <property type="match status" value="2"/>
</dbReference>
<evidence type="ECO:0000313" key="3">
    <source>
        <dbReference type="EMBL" id="EFV94797.1"/>
    </source>
</evidence>